<feature type="coiled-coil region" evidence="1">
    <location>
        <begin position="507"/>
        <end position="534"/>
    </location>
</feature>
<dbReference type="InterPro" id="IPR008928">
    <property type="entry name" value="6-hairpin_glycosidase_sf"/>
</dbReference>
<dbReference type="PANTHER" id="PTHR34987:SF6">
    <property type="entry name" value="ALPHA-L-RHAMNOSIDASE SIX-HAIRPIN GLYCOSIDASE DOMAIN-CONTAINING PROTEIN"/>
    <property type="match status" value="1"/>
</dbReference>
<reference evidence="5" key="1">
    <citation type="submission" date="2016-10" db="EMBL/GenBank/DDBJ databases">
        <authorList>
            <person name="Varghese N."/>
            <person name="Submissions S."/>
        </authorList>
    </citation>
    <scope>NUCLEOTIDE SEQUENCE [LARGE SCALE GENOMIC DNA]</scope>
    <source>
        <strain evidence="5">CGMCC 1.10370</strain>
    </source>
</reference>
<evidence type="ECO:0000256" key="1">
    <source>
        <dbReference type="SAM" id="Coils"/>
    </source>
</evidence>
<evidence type="ECO:0000259" key="3">
    <source>
        <dbReference type="Pfam" id="PF04685"/>
    </source>
</evidence>
<dbReference type="InterPro" id="IPR012341">
    <property type="entry name" value="6hp_glycosidase-like_sf"/>
</dbReference>
<evidence type="ECO:0000256" key="2">
    <source>
        <dbReference type="SAM" id="SignalP"/>
    </source>
</evidence>
<feature type="chain" id="PRO_5011646712" evidence="2">
    <location>
        <begin position="23"/>
        <end position="1130"/>
    </location>
</feature>
<dbReference type="AlphaFoldDB" id="A0A1I1KYY7"/>
<keyword evidence="5" id="KW-1185">Reference proteome</keyword>
<dbReference type="GO" id="GO:0005975">
    <property type="term" value="P:carbohydrate metabolic process"/>
    <property type="evidence" value="ECO:0007669"/>
    <property type="project" value="InterPro"/>
</dbReference>
<dbReference type="Gene3D" id="1.50.10.10">
    <property type="match status" value="1"/>
</dbReference>
<dbReference type="InterPro" id="IPR006775">
    <property type="entry name" value="GH116_catalytic"/>
</dbReference>
<protein>
    <submittedName>
        <fullName evidence="4">Amylo-alpha-1,6-glucosidase</fullName>
    </submittedName>
</protein>
<dbReference type="RefSeq" id="WP_167365374.1">
    <property type="nucleotide sequence ID" value="NZ_FOMH01000001.1"/>
</dbReference>
<gene>
    <name evidence="4" type="ORF">SAMN05216297_101594</name>
</gene>
<dbReference type="GO" id="GO:0004553">
    <property type="term" value="F:hydrolase activity, hydrolyzing O-glycosyl compounds"/>
    <property type="evidence" value="ECO:0007669"/>
    <property type="project" value="InterPro"/>
</dbReference>
<dbReference type="PROSITE" id="PS00430">
    <property type="entry name" value="TONB_DEPENDENT_REC_1"/>
    <property type="match status" value="1"/>
</dbReference>
<accession>A0A1I1KYY7</accession>
<dbReference type="InterPro" id="IPR010916">
    <property type="entry name" value="TonB_box_CS"/>
</dbReference>
<dbReference type="SUPFAM" id="SSF48208">
    <property type="entry name" value="Six-hairpin glycosidases"/>
    <property type="match status" value="1"/>
</dbReference>
<dbReference type="Pfam" id="PF04685">
    <property type="entry name" value="DUF608"/>
    <property type="match status" value="1"/>
</dbReference>
<sequence>MKKILKYSALIITILFSGMAWASPPVKVALLVNGKKEQAVEYTALQKFFDSHKANYTVQKIKLDEVAKNKSKLNDYQIVWYHRPDTLEVSASETKIKEAVKSYLTQGGKMILTLDAVKLLNSWEIEKTPVEVKHRTVVDEGFGRKLGFHGFRTHPLFTEMHGGAYIWQAKEDLTARTLGFFNKNIPTAKGSKVIGIDWAYITYDDKNKLLWETPFGKGKVLAIGAYAYYASENFNAIELEKFTANCLNYLSGKFDKEKQYFWSYEESKIEKNNKPVEDIKVNPSTVWKPNFSALSLSRNATNNYFDIAGKHSVLMGKEKAGIEEIWTHPVMSVRDFSVGVKTATSDTICWLKNITPKFEVHPEAVIRTYKLPNGTELKEIITTNINKPASIVHYQWDKNGNIDNLVYSVKSNLRYMWPYDEGALGSLNYTFSEKNHTIIVSDQKEEFVSVIGSNATGKLLLGGQFDGFKFINQKWETIPTTKLQTAFLVTNDVKNSSSIDICFASGNEGIAKTLTEYKNNINDAENVLNQAKSYYETLLKSVVNINTPDADFNEGYKMAILGASKFKVETPEIGTSLMAGYSTTARGWDGSQKVSGRPGYAWYFGRDAEWASLASINYGDFDIVKQVLKTFIKFQNVDGKIYHELTSSGSVHYDASDSTPLFVILFAQYLRYTGDIEFVRSNWGAIQKAMDFCYSTDTDGDGLIEISNVGHGWLEGGKLFGAHTEFYLSGIWAKALQDAGYIAKEIGKETLSQKYLTDYKKTQQSVEEFWNKDNYYNYGKYRDGSFTKDLIILTTVPVYFNVLDKERSKTMTESFASNLYASDWGMRMISNKSPLYDAGSYHFGSVWPLFTGWTSLAEYQTGRYNQGFTNIMNNLLNYKDFSLGNAVEVMNGETYRTSGVTSHQCWSETMVLQPVFEGMLGYRPDALKNTATLAPRLPFDWDSFEASNIKFGKNSFDFKFKRQSGTEWVYNFNSAQNFQLNFQPTLPLGSKIDHISVNGKNVPYTIMDNNEYLDVKLNETLAVNSNTEIKIVLQKTGLSTLASYGKPEFMAESKGFRILKQQLNGSVFKIDLEGKSGNTYTFKLLLDRNPASCSGVEFVKKTADGFALFKVEFPADKEKYQKKTIQINMN</sequence>
<name>A0A1I1KYY7_9FLAO</name>
<keyword evidence="2" id="KW-0732">Signal</keyword>
<dbReference type="PANTHER" id="PTHR34987">
    <property type="entry name" value="C, PUTATIVE (AFU_ORTHOLOGUE AFUA_3G02880)-RELATED"/>
    <property type="match status" value="1"/>
</dbReference>
<feature type="signal peptide" evidence="2">
    <location>
        <begin position="1"/>
        <end position="22"/>
    </location>
</feature>
<keyword evidence="1" id="KW-0175">Coiled coil</keyword>
<dbReference type="InterPro" id="IPR029062">
    <property type="entry name" value="Class_I_gatase-like"/>
</dbReference>
<organism evidence="4 5">
    <name type="scientific">Flavobacterium phragmitis</name>
    <dbReference type="NCBI Taxonomy" id="739143"/>
    <lineage>
        <taxon>Bacteria</taxon>
        <taxon>Pseudomonadati</taxon>
        <taxon>Bacteroidota</taxon>
        <taxon>Flavobacteriia</taxon>
        <taxon>Flavobacteriales</taxon>
        <taxon>Flavobacteriaceae</taxon>
        <taxon>Flavobacterium</taxon>
    </lineage>
</organism>
<dbReference type="EMBL" id="FOMH01000001">
    <property type="protein sequence ID" value="SFC65502.1"/>
    <property type="molecule type" value="Genomic_DNA"/>
</dbReference>
<dbReference type="SUPFAM" id="SSF52317">
    <property type="entry name" value="Class I glutamine amidotransferase-like"/>
    <property type="match status" value="1"/>
</dbReference>
<dbReference type="Proteomes" id="UP000199672">
    <property type="component" value="Unassembled WGS sequence"/>
</dbReference>
<evidence type="ECO:0000313" key="4">
    <source>
        <dbReference type="EMBL" id="SFC65502.1"/>
    </source>
</evidence>
<evidence type="ECO:0000313" key="5">
    <source>
        <dbReference type="Proteomes" id="UP000199672"/>
    </source>
</evidence>
<dbReference type="STRING" id="739143.SAMN05216297_101594"/>
<proteinExistence type="predicted"/>
<feature type="domain" description="Glycosyl-hydrolase family 116 catalytic region" evidence="3">
    <location>
        <begin position="657"/>
        <end position="782"/>
    </location>
</feature>